<sequence length="142" mass="16062">YKEILALNDIFDFINTTNSSQLISQINIPTQDIQLIYDITNLTTYQNQLSQLYSLIQNLASQELHFHTDASIQNLQSPNIKSGIGWICENNLSIKFNAATIPYPDTTRAELEAIISLLLATPNNTHIHIHLDNKTAIKNLKQ</sequence>
<evidence type="ECO:0000313" key="1">
    <source>
        <dbReference type="EMBL" id="CAG8826475.1"/>
    </source>
</evidence>
<gene>
    <name evidence="1" type="ORF">RPERSI_LOCUS26747</name>
</gene>
<protein>
    <submittedName>
        <fullName evidence="1">3572_t:CDS:1</fullName>
    </submittedName>
</protein>
<proteinExistence type="predicted"/>
<evidence type="ECO:0000313" key="2">
    <source>
        <dbReference type="Proteomes" id="UP000789920"/>
    </source>
</evidence>
<keyword evidence="2" id="KW-1185">Reference proteome</keyword>
<reference evidence="1" key="1">
    <citation type="submission" date="2021-06" db="EMBL/GenBank/DDBJ databases">
        <authorList>
            <person name="Kallberg Y."/>
            <person name="Tangrot J."/>
            <person name="Rosling A."/>
        </authorList>
    </citation>
    <scope>NUCLEOTIDE SEQUENCE</scope>
    <source>
        <strain evidence="1">MA461A</strain>
    </source>
</reference>
<comment type="caution">
    <text evidence="1">The sequence shown here is derived from an EMBL/GenBank/DDBJ whole genome shotgun (WGS) entry which is preliminary data.</text>
</comment>
<dbReference type="Proteomes" id="UP000789920">
    <property type="component" value="Unassembled WGS sequence"/>
</dbReference>
<organism evidence="1 2">
    <name type="scientific">Racocetra persica</name>
    <dbReference type="NCBI Taxonomy" id="160502"/>
    <lineage>
        <taxon>Eukaryota</taxon>
        <taxon>Fungi</taxon>
        <taxon>Fungi incertae sedis</taxon>
        <taxon>Mucoromycota</taxon>
        <taxon>Glomeromycotina</taxon>
        <taxon>Glomeromycetes</taxon>
        <taxon>Diversisporales</taxon>
        <taxon>Gigasporaceae</taxon>
        <taxon>Racocetra</taxon>
    </lineage>
</organism>
<accession>A0ACA9S5C7</accession>
<name>A0ACA9S5C7_9GLOM</name>
<dbReference type="EMBL" id="CAJVQC010092247">
    <property type="protein sequence ID" value="CAG8826475.1"/>
    <property type="molecule type" value="Genomic_DNA"/>
</dbReference>
<feature type="non-terminal residue" evidence="1">
    <location>
        <position position="1"/>
    </location>
</feature>
<feature type="non-terminal residue" evidence="1">
    <location>
        <position position="142"/>
    </location>
</feature>